<feature type="transmembrane region" description="Helical" evidence="2">
    <location>
        <begin position="344"/>
        <end position="363"/>
    </location>
</feature>
<feature type="transmembrane region" description="Helical" evidence="2">
    <location>
        <begin position="472"/>
        <end position="490"/>
    </location>
</feature>
<dbReference type="Gene3D" id="3.30.70.1320">
    <property type="entry name" value="Multidrug efflux transporter AcrB pore domain like"/>
    <property type="match status" value="1"/>
</dbReference>
<feature type="region of interest" description="Disordered" evidence="1">
    <location>
        <begin position="1021"/>
        <end position="1048"/>
    </location>
</feature>
<name>A0ABX4J925_9HYPH</name>
<keyword evidence="4" id="KW-1185">Reference proteome</keyword>
<gene>
    <name evidence="3" type="ORF">CO662_11410</name>
</gene>
<keyword evidence="2" id="KW-0472">Membrane</keyword>
<dbReference type="Gene3D" id="1.20.1640.10">
    <property type="entry name" value="Multidrug efflux transporter AcrB transmembrane domain"/>
    <property type="match status" value="2"/>
</dbReference>
<dbReference type="SUPFAM" id="SSF82866">
    <property type="entry name" value="Multidrug efflux transporter AcrB transmembrane domain"/>
    <property type="match status" value="2"/>
</dbReference>
<accession>A0ABX4J925</accession>
<feature type="transmembrane region" description="Helical" evidence="2">
    <location>
        <begin position="991"/>
        <end position="1015"/>
    </location>
</feature>
<dbReference type="Gene3D" id="3.30.70.1430">
    <property type="entry name" value="Multidrug efflux transporter AcrB pore domain"/>
    <property type="match status" value="2"/>
</dbReference>
<organism evidence="3 4">
    <name type="scientific">Rhizobium anhuiense</name>
    <dbReference type="NCBI Taxonomy" id="1184720"/>
    <lineage>
        <taxon>Bacteria</taxon>
        <taxon>Pseudomonadati</taxon>
        <taxon>Pseudomonadota</taxon>
        <taxon>Alphaproteobacteria</taxon>
        <taxon>Hyphomicrobiales</taxon>
        <taxon>Rhizobiaceae</taxon>
        <taxon>Rhizobium/Agrobacterium group</taxon>
        <taxon>Rhizobium</taxon>
    </lineage>
</organism>
<evidence type="ECO:0000313" key="3">
    <source>
        <dbReference type="EMBL" id="PDS51690.1"/>
    </source>
</evidence>
<feature type="transmembrane region" description="Helical" evidence="2">
    <location>
        <begin position="436"/>
        <end position="460"/>
    </location>
</feature>
<feature type="transmembrane region" description="Helical" evidence="2">
    <location>
        <begin position="966"/>
        <end position="985"/>
    </location>
</feature>
<feature type="transmembrane region" description="Helical" evidence="2">
    <location>
        <begin position="869"/>
        <end position="887"/>
    </location>
</feature>
<dbReference type="EMBL" id="NWSL01000006">
    <property type="protein sequence ID" value="PDS51690.1"/>
    <property type="molecule type" value="Genomic_DNA"/>
</dbReference>
<keyword evidence="2" id="KW-0812">Transmembrane</keyword>
<dbReference type="SUPFAM" id="SSF82693">
    <property type="entry name" value="Multidrug efflux transporter AcrB pore domain, PN1, PN2, PC1 and PC2 subdomains"/>
    <property type="match status" value="2"/>
</dbReference>
<feature type="transmembrane region" description="Helical" evidence="2">
    <location>
        <begin position="396"/>
        <end position="416"/>
    </location>
</feature>
<evidence type="ECO:0000313" key="4">
    <source>
        <dbReference type="Proteomes" id="UP000219972"/>
    </source>
</evidence>
<reference evidence="3 4" key="1">
    <citation type="submission" date="2017-09" db="EMBL/GenBank/DDBJ databases">
        <title>Comparative genomics of rhizobia isolated from Phaseolus vulgaris in China.</title>
        <authorList>
            <person name="Tong W."/>
        </authorList>
    </citation>
    <scope>NUCLEOTIDE SEQUENCE [LARGE SCALE GENOMIC DNA]</scope>
    <source>
        <strain evidence="3 4">Y27</strain>
    </source>
</reference>
<feature type="transmembrane region" description="Helical" evidence="2">
    <location>
        <begin position="369"/>
        <end position="389"/>
    </location>
</feature>
<dbReference type="Pfam" id="PF00873">
    <property type="entry name" value="ACR_tran"/>
    <property type="match status" value="1"/>
</dbReference>
<sequence length="1048" mass="114897">MDATTTEKRPFNLSRWAIGHPSIARFLFGLIIITGVLGLMRMGQREDPEFTFRVMVVQAIWPGASIQEMEDQVVNKIERKLQETPHIDWVKSYTRAGSAIITLQVKGDTNSKDVADAFYQVRKKVGDISSELPQGLLGPYFNDEFGDTFITLHSISGDGYSYPELKKFAIQARDMLLTTPGVEKAVIIGDQPEKIYIDVSSKALAERGLTILDLQNAIKGQNNVDPAGSVDTGLRSVRISVEGDVKKATDIRELRLRAGGQVTRLGDIATVSSGLEDPYQRKYRFNGHESVQVGVVMAKGFNVTDVGKDVEATYQRFEEALPYGVSVDQIANQPDVVTDAISEFMHALGEALVIVLVVSFLSIGWRSGLVIAIAIPLVLAATFALMYELGIDLQRISLGALIIALGLLVDDAMIVVEMMERKLEEGLVKIEAASFAYSSTAFPMLTGTLITTAGFIPVGFAASTAGEYVRSLFYVVGIALVTSWFVAVYFTPWLGYMILKQRHHAGEHHDAFDTGFYRRLRGTVGWAVRHRVIVLLLTLGTFVTSLWAFQFIPQNFFPQSSRPEILVDLWLPEGTSIKEVEVQAKALEAKMMDDPDKKFIATYIGEGAPRFFLPLDQQLRNPNFAQLLVMANDEPARERLITKLRTILAEDFPDIRGKVDRLFLGPPTGWPVQMRVMGPDRGEVRAIADQVKARFQANPMLGAIHDDWLEQVAAMKLVIDQDRARALGVTSQRVRQMLQTAMSGAALDDFRDGEETVSIVAREPDASRSLLSAVNSVYVPTDFGGFVPVSQVAKVVPVMEQGIEWRRDRLPTITVRATLPDDVQPNDVVMKMYADMKDLRDSLPAGYKVEIQGGAEDAAESQMSIAAKAPIMLAVIIVLLMIQLQHFGKAMLVLATGPLGIIGAAAALLISGAPFGFVAILGVIALLGIIMRNSIILVDQIDQDIKAGMHRQEAIVGAAVRRFRPIMLTALTAVLALIPISRGVFWGPLAYAMMGGILVATVLTILVLPAGYALFFGREPKAKDEPGQHADAIQEEADDRHPPALAAE</sequence>
<dbReference type="PANTHER" id="PTHR32063">
    <property type="match status" value="1"/>
</dbReference>
<comment type="caution">
    <text evidence="3">The sequence shown here is derived from an EMBL/GenBank/DDBJ whole genome shotgun (WGS) entry which is preliminary data.</text>
</comment>
<dbReference type="PRINTS" id="PR00702">
    <property type="entry name" value="ACRIFLAVINRP"/>
</dbReference>
<feature type="transmembrane region" description="Helical" evidence="2">
    <location>
        <begin position="22"/>
        <end position="40"/>
    </location>
</feature>
<dbReference type="PANTHER" id="PTHR32063:SF18">
    <property type="entry name" value="CATION EFFLUX SYSTEM PROTEIN"/>
    <property type="match status" value="1"/>
</dbReference>
<dbReference type="Proteomes" id="UP000219972">
    <property type="component" value="Unassembled WGS sequence"/>
</dbReference>
<dbReference type="Gene3D" id="3.30.2090.10">
    <property type="entry name" value="Multidrug efflux transporter AcrB TolC docking domain, DN and DC subdomains"/>
    <property type="match status" value="2"/>
</dbReference>
<dbReference type="Gene3D" id="3.30.70.1440">
    <property type="entry name" value="Multidrug efflux transporter AcrB pore domain"/>
    <property type="match status" value="1"/>
</dbReference>
<proteinExistence type="predicted"/>
<protein>
    <submittedName>
        <fullName evidence="3">Multidrug transporter AcrB</fullName>
    </submittedName>
</protein>
<dbReference type="RefSeq" id="WP_097543063.1">
    <property type="nucleotide sequence ID" value="NZ_NWSK01000008.1"/>
</dbReference>
<evidence type="ECO:0000256" key="1">
    <source>
        <dbReference type="SAM" id="MobiDB-lite"/>
    </source>
</evidence>
<feature type="transmembrane region" description="Helical" evidence="2">
    <location>
        <begin position="532"/>
        <end position="552"/>
    </location>
</feature>
<dbReference type="InterPro" id="IPR001036">
    <property type="entry name" value="Acrflvin-R"/>
</dbReference>
<dbReference type="SUPFAM" id="SSF82714">
    <property type="entry name" value="Multidrug efflux transporter AcrB TolC docking domain, DN and DC subdomains"/>
    <property type="match status" value="2"/>
</dbReference>
<dbReference type="InterPro" id="IPR027463">
    <property type="entry name" value="AcrB_DN_DC_subdom"/>
</dbReference>
<evidence type="ECO:0000256" key="2">
    <source>
        <dbReference type="SAM" id="Phobius"/>
    </source>
</evidence>
<feature type="transmembrane region" description="Helical" evidence="2">
    <location>
        <begin position="899"/>
        <end position="930"/>
    </location>
</feature>
<keyword evidence="2" id="KW-1133">Transmembrane helix</keyword>